<dbReference type="Pfam" id="PF07538">
    <property type="entry name" value="ChW"/>
    <property type="match status" value="8"/>
</dbReference>
<dbReference type="eggNOG" id="COG1876">
    <property type="taxonomic scope" value="Bacteria"/>
</dbReference>
<feature type="compositionally biased region" description="Low complexity" evidence="1">
    <location>
        <begin position="85"/>
        <end position="109"/>
    </location>
</feature>
<evidence type="ECO:0000313" key="4">
    <source>
        <dbReference type="EMBL" id="EOI02988.1"/>
    </source>
</evidence>
<dbReference type="AlphaFoldDB" id="R2T6I1"/>
<sequence>MCFLLFVAWTNNYNFVTIILQGVKNLKRKYGYLVVGILTSFMILPSVAASEEQVNVSESAIETQSNEQSTVYISESTLGTESQNSESNYETESAETTEATESTETMESTEPTERKAAQPKLNYAIYNEKIGWQAGPDNGGSSAFPNNRIEAIKIGIEGLAPNEGGIQYRAHVAEVGWQSYVKANEISGVGGKRLEAIQIQLTDNLKSKYTIYYRVKVQNFGWLDWASNGQSAGTMAFSYQIEGIQIQLKEKGQAAPGATKRPSVQYKKPNVNYQSHVQDIGWQAVKSNGQTSGTMGQSKRMEAMKIAVNNLPVTGGIEYRSHVQDIGWQPYVSNNAITGTMKQSKRMEALSIRLTGEAAKHFDIYYRVHSKNFGWLDWASNGQNAGTAGFSYQLESIEIKVVKKGTAVPGAKKRYFVQFKQPNVIYQSHVQDKGWQTPSKNGQTNGSLGQSKRVEAIKIKIDNAPVTGGIEYRTHVQDKGWLSYVSNNQLSGTTGESKRVEAYDVRLTGELAKHFDVYYRTHTEYFGWLGWNKNAGVSGTSGYRFRMEAFDIVLVKKMAKGPAVSNNYKKAPAGMGNYYMDAPKRVELRTNHFYTNRSLNRGNDISAGTVVNVNKRVLDKNGYPILETPYGYITANKSIVAATNSGQRTYMNVPYYNQITMGYQNGCEEFSLYMALEYLGATHGQNVHQVTNAVPKVPSWGNPHEGFNGDPADKYGFHTIYPRAFTPYAQRYAANSRDISGVDTGRFKEELMKGNPVVVWGTYPYLAAPIIDGTYYGSLKVGNLHVWLVTGFDGNSFHVTDPIYGKMWVSEGTVALSYSPNKMAVAIDK</sequence>
<dbReference type="EMBL" id="AJAS01000008">
    <property type="protein sequence ID" value="EOI02988.1"/>
    <property type="molecule type" value="Genomic_DNA"/>
</dbReference>
<dbReference type="Pfam" id="PF19087">
    <property type="entry name" value="DUF5776"/>
    <property type="match status" value="1"/>
</dbReference>
<dbReference type="PANTHER" id="PTHR37806">
    <property type="entry name" value="LMO0724 PROTEIN"/>
    <property type="match status" value="1"/>
</dbReference>
<reference evidence="4 6" key="1">
    <citation type="submission" date="2013-02" db="EMBL/GenBank/DDBJ databases">
        <title>The Genome Sequence of Enterococcus moraviensis BAA-383.</title>
        <authorList>
            <consortium name="The Broad Institute Genome Sequencing Platform"/>
            <consortium name="The Broad Institute Genome Sequencing Center for Infectious Disease"/>
            <person name="Earl A.M."/>
            <person name="Gilmore M.S."/>
            <person name="Lebreton F."/>
            <person name="Walker B."/>
            <person name="Young S.K."/>
            <person name="Zeng Q."/>
            <person name="Gargeya S."/>
            <person name="Fitzgerald M."/>
            <person name="Haas B."/>
            <person name="Abouelleil A."/>
            <person name="Alvarado L."/>
            <person name="Arachchi H.M."/>
            <person name="Berlin A.M."/>
            <person name="Chapman S.B."/>
            <person name="Dewar J."/>
            <person name="Goldberg J."/>
            <person name="Griggs A."/>
            <person name="Gujja S."/>
            <person name="Hansen M."/>
            <person name="Howarth C."/>
            <person name="Imamovic A."/>
            <person name="Larimer J."/>
            <person name="McCowan C."/>
            <person name="Murphy C."/>
            <person name="Neiman D."/>
            <person name="Pearson M."/>
            <person name="Priest M."/>
            <person name="Roberts A."/>
            <person name="Saif S."/>
            <person name="Shea T."/>
            <person name="Sisk P."/>
            <person name="Sykes S."/>
            <person name="Wortman J."/>
            <person name="Nusbaum C."/>
            <person name="Birren B."/>
        </authorList>
    </citation>
    <scope>NUCLEOTIDE SEQUENCE [LARGE SCALE GENOMIC DNA]</scope>
    <source>
        <strain evidence="4 6">ATCC BAA-383</strain>
    </source>
</reference>
<gene>
    <name evidence="5" type="ORF">I586_01133</name>
    <name evidence="4" type="ORF">UAY_00733</name>
</gene>
<dbReference type="Proteomes" id="UP000014157">
    <property type="component" value="Unassembled WGS sequence"/>
</dbReference>
<dbReference type="Proteomes" id="UP000013781">
    <property type="component" value="Unassembled WGS sequence"/>
</dbReference>
<reference evidence="5 7" key="2">
    <citation type="submission" date="2013-03" db="EMBL/GenBank/DDBJ databases">
        <title>The Genome Sequence of Enterococcus moraviensis BAA-383 (PacBio/Illumina hybrid assembly).</title>
        <authorList>
            <consortium name="The Broad Institute Genomics Platform"/>
            <consortium name="The Broad Institute Genome Sequencing Center for Infectious Disease"/>
            <person name="Earl A."/>
            <person name="Russ C."/>
            <person name="Gilmore M."/>
            <person name="Surin D."/>
            <person name="Walker B."/>
            <person name="Young S."/>
            <person name="Zeng Q."/>
            <person name="Gargeya S."/>
            <person name="Fitzgerald M."/>
            <person name="Haas B."/>
            <person name="Abouelleil A."/>
            <person name="Allen A.W."/>
            <person name="Alvarado L."/>
            <person name="Arachchi H.M."/>
            <person name="Berlin A.M."/>
            <person name="Chapman S.B."/>
            <person name="Gainer-Dewar J."/>
            <person name="Goldberg J."/>
            <person name="Griggs A."/>
            <person name="Gujja S."/>
            <person name="Hansen M."/>
            <person name="Howarth C."/>
            <person name="Imamovic A."/>
            <person name="Ireland A."/>
            <person name="Larimer J."/>
            <person name="McCowan C."/>
            <person name="Murphy C."/>
            <person name="Pearson M."/>
            <person name="Poon T.W."/>
            <person name="Priest M."/>
            <person name="Roberts A."/>
            <person name="Saif S."/>
            <person name="Shea T."/>
            <person name="Sisk P."/>
            <person name="Sykes S."/>
            <person name="Wortman J."/>
            <person name="Nusbaum C."/>
            <person name="Birren B."/>
        </authorList>
    </citation>
    <scope>NUCLEOTIDE SEQUENCE [LARGE SCALE GENOMIC DNA]</scope>
    <source>
        <strain evidence="5 7">ATCC BAA-383</strain>
    </source>
</reference>
<evidence type="ECO:0000259" key="3">
    <source>
        <dbReference type="Pfam" id="PF19087"/>
    </source>
</evidence>
<evidence type="ECO:0000256" key="1">
    <source>
        <dbReference type="SAM" id="MobiDB-lite"/>
    </source>
</evidence>
<dbReference type="InterPro" id="IPR044081">
    <property type="entry name" value="DUF5776"/>
</dbReference>
<evidence type="ECO:0008006" key="8">
    <source>
        <dbReference type="Google" id="ProtNLM"/>
    </source>
</evidence>
<dbReference type="PATRIC" id="fig|1158609.3.peg.697"/>
<name>R2T6I1_9ENTE</name>
<feature type="domain" description="DUF5776" evidence="3">
    <location>
        <begin position="578"/>
        <end position="640"/>
    </location>
</feature>
<organism evidence="4 6">
    <name type="scientific">Enterococcus moraviensis ATCC BAA-383</name>
    <dbReference type="NCBI Taxonomy" id="1158609"/>
    <lineage>
        <taxon>Bacteria</taxon>
        <taxon>Bacillati</taxon>
        <taxon>Bacillota</taxon>
        <taxon>Bacilli</taxon>
        <taxon>Lactobacillales</taxon>
        <taxon>Enterococcaceae</taxon>
        <taxon>Enterococcus</taxon>
    </lineage>
</organism>
<feature type="region of interest" description="Disordered" evidence="1">
    <location>
        <begin position="76"/>
        <end position="118"/>
    </location>
</feature>
<dbReference type="EMBL" id="ASWB01000001">
    <property type="protein sequence ID" value="EOT74135.1"/>
    <property type="molecule type" value="Genomic_DNA"/>
</dbReference>
<dbReference type="eggNOG" id="COG2340">
    <property type="taxonomic scope" value="Bacteria"/>
</dbReference>
<dbReference type="HOGENOM" id="CLU_013686_0_0_9"/>
<dbReference type="SMART" id="SM00728">
    <property type="entry name" value="ChW"/>
    <property type="match status" value="8"/>
</dbReference>
<feature type="domain" description="Peptidase C39-like" evidence="2">
    <location>
        <begin position="652"/>
        <end position="802"/>
    </location>
</feature>
<comment type="caution">
    <text evidence="4">The sequence shown here is derived from an EMBL/GenBank/DDBJ whole genome shotgun (WGS) entry which is preliminary data.</text>
</comment>
<dbReference type="STRING" id="155617.RV09_GL002739"/>
<proteinExistence type="predicted"/>
<protein>
    <recommendedName>
        <fullName evidence="8">Peptidase C39-like domain-containing protein</fullName>
    </recommendedName>
</protein>
<dbReference type="InterPro" id="IPR006637">
    <property type="entry name" value="ChW"/>
</dbReference>
<dbReference type="PANTHER" id="PTHR37806:SF1">
    <property type="entry name" value="PEPTIDASE C39-LIKE DOMAIN-CONTAINING PROTEIN"/>
    <property type="match status" value="1"/>
</dbReference>
<evidence type="ECO:0000313" key="6">
    <source>
        <dbReference type="Proteomes" id="UP000013781"/>
    </source>
</evidence>
<accession>R2T6I1</accession>
<keyword evidence="7" id="KW-1185">Reference proteome</keyword>
<dbReference type="Pfam" id="PF13529">
    <property type="entry name" value="Peptidase_C39_2"/>
    <property type="match status" value="1"/>
</dbReference>
<dbReference type="Gene3D" id="3.90.70.10">
    <property type="entry name" value="Cysteine proteinases"/>
    <property type="match status" value="1"/>
</dbReference>
<dbReference type="InterPro" id="IPR039564">
    <property type="entry name" value="Peptidase_C39-like"/>
</dbReference>
<evidence type="ECO:0000259" key="2">
    <source>
        <dbReference type="Pfam" id="PF13529"/>
    </source>
</evidence>
<evidence type="ECO:0000313" key="7">
    <source>
        <dbReference type="Proteomes" id="UP000014157"/>
    </source>
</evidence>
<evidence type="ECO:0000313" key="5">
    <source>
        <dbReference type="EMBL" id="EOT74135.1"/>
    </source>
</evidence>